<name>A0ABP0SB68_9DINO</name>
<protein>
    <submittedName>
        <fullName evidence="3">Chloroplastic</fullName>
    </submittedName>
</protein>
<keyword evidence="1" id="KW-0677">Repeat</keyword>
<feature type="region of interest" description="Disordered" evidence="2">
    <location>
        <begin position="1158"/>
        <end position="1183"/>
    </location>
</feature>
<evidence type="ECO:0000313" key="4">
    <source>
        <dbReference type="Proteomes" id="UP001642464"/>
    </source>
</evidence>
<keyword evidence="4" id="KW-1185">Reference proteome</keyword>
<dbReference type="EMBL" id="CAXAMM010043339">
    <property type="protein sequence ID" value="CAK9109597.1"/>
    <property type="molecule type" value="Genomic_DNA"/>
</dbReference>
<dbReference type="InterPro" id="IPR036770">
    <property type="entry name" value="Ankyrin_rpt-contain_sf"/>
</dbReference>
<organism evidence="3 4">
    <name type="scientific">Durusdinium trenchii</name>
    <dbReference type="NCBI Taxonomy" id="1381693"/>
    <lineage>
        <taxon>Eukaryota</taxon>
        <taxon>Sar</taxon>
        <taxon>Alveolata</taxon>
        <taxon>Dinophyceae</taxon>
        <taxon>Suessiales</taxon>
        <taxon>Symbiodiniaceae</taxon>
        <taxon>Durusdinium</taxon>
    </lineage>
</organism>
<dbReference type="Proteomes" id="UP001642464">
    <property type="component" value="Unassembled WGS sequence"/>
</dbReference>
<gene>
    <name evidence="3" type="ORF">SCF082_LOCUS50933</name>
</gene>
<dbReference type="Gene3D" id="1.25.40.20">
    <property type="entry name" value="Ankyrin repeat-containing domain"/>
    <property type="match status" value="1"/>
</dbReference>
<feature type="region of interest" description="Disordered" evidence="2">
    <location>
        <begin position="751"/>
        <end position="813"/>
    </location>
</feature>
<reference evidence="3 4" key="1">
    <citation type="submission" date="2024-02" db="EMBL/GenBank/DDBJ databases">
        <authorList>
            <person name="Chen Y."/>
            <person name="Shah S."/>
            <person name="Dougan E. K."/>
            <person name="Thang M."/>
            <person name="Chan C."/>
        </authorList>
    </citation>
    <scope>NUCLEOTIDE SEQUENCE [LARGE SCALE GENOMIC DNA]</scope>
</reference>
<dbReference type="SUPFAM" id="SSF48403">
    <property type="entry name" value="Ankyrin repeat"/>
    <property type="match status" value="1"/>
</dbReference>
<evidence type="ECO:0000256" key="2">
    <source>
        <dbReference type="SAM" id="MobiDB-lite"/>
    </source>
</evidence>
<dbReference type="InterPro" id="IPR011990">
    <property type="entry name" value="TPR-like_helical_dom_sf"/>
</dbReference>
<feature type="compositionally biased region" description="Basic and acidic residues" evidence="2">
    <location>
        <begin position="1169"/>
        <end position="1179"/>
    </location>
</feature>
<evidence type="ECO:0000313" key="3">
    <source>
        <dbReference type="EMBL" id="CAK9109597.1"/>
    </source>
</evidence>
<dbReference type="PANTHER" id="PTHR47942:SF63">
    <property type="entry name" value="PENTATRICOPEPTIDE REPEAT-CONTAINING PROTEIN"/>
    <property type="match status" value="1"/>
</dbReference>
<sequence length="1432" mass="161854">MSGGGSIIEVNKEIRACRYEKNWPQALFLLGHVQTRGLQRDVISYNSVLSISGTAGRWRLSLKLLKVALDEQQQLDQISFTSAITASSTSLRWSSSLALCSAFRFATASVTDAKLLGAVAAGNEWRWAVKLLEMEVDLIICNSTVTACARASLWLQALVVLCADRRLQPDVITQNAALSALEKVEHWPRAIQLLHSKTTSVDVISFNSVISASVKGLAWAESLRSFLQLALLNFHATSVTYGALLSQSTWQRALAPHGRGLVRGKRAVGTCNAALNVLPWVFAMFLLEEMDHWLIEKDAITWNTSIRSPTWEWAWDLLAQTPNPDMNTYNTSISQSPWPEALALLECLASSHGQLDLISSALTRGDLGAWARTWQLLEQLEVKRLQLTLVTCHSILSYAEWSLALWLLQEAFRLDLEVSILTFGLAMSAIERAAKWPSAVQLLDFMQTSRLGPSTVAYNGAIGATSRGAWHRALALFQNMERRLRRDVVGYGAAMSALAGGGADWPSALLLLQDLEDEHLESNVIPYNSALRATQSCWPRALQLLGMLRGPWRPDGSMVSFNTGISACEQALRWPTALEFLQLHSLQGVETEVVSFNAAIGATGAARSWRWAWQLLERCQLRSDPSERSYTQMLAALSWPSWSLGLSLFQELKGERRTALEAMMMLLASGVDCWPMALQLLQEVTDPSPVMLRYALQACECAPQWPRHSSKFLGSKVGCFGLSPASYDEQLLSSISSWRASRPPHWADLARKDPTLRDVQRMDVQRVDEPPSAPRSSRRPTLTLTPDLKEEDVANTGPLFRREESGSPLPDDRIDATLDASMEEDALRFMELPVETLGGRRRRLLAQFAENTHRLDAWLRRAEQSAVPLREPSAEEYSWRPRRLRGSRGSGRTFRVLGPVRQGFGIRKPRNHVTCVDEDLLLSREEHEMMMQWEDRWQAQELEQREEFLQGGEDCPTPSFGFEASPHEVPKKMSHSETLEEDEFAAEVRAICGDTSVELGPPVAPREAKPRVTVVGQPPLEEESVKESMSREERLMRFCPEAVNPAFSSEIQQVLQKSLVRGASKVLAEHRGHQMNWERLKKTGAVEERPDDQRALRQALHLHARTQHWRRSRYRGCLATPPLRGSMLRPGSCSIRQSPDFTQLRQELPSKAELIARKRRKRSTGSRQVEMRGPSRESISRANSPRLFEPVLCSPECRNWRSKSPIQQQFEREEEHIIVGSQWRDLLQELRQERRHPCQLKSRHLGQQSEEQTVDRMVSRMKSRELQENGKLEDCPDAHALHLVREGRLEALERWGGLRFVRLSMQRQLLFYTVRHGSVQMLQWLLEELGRNHHPEALHWREQGGRTSTLLHAAAEVDMLAMCVLLEELGADLEATNEKGQQAWQVAGPFCQEIFKLYGSFRMEDKSPSNWMTTLRTGETEGFGESMMRRPP</sequence>
<evidence type="ECO:0000256" key="1">
    <source>
        <dbReference type="ARBA" id="ARBA00022737"/>
    </source>
</evidence>
<dbReference type="InterPro" id="IPR051222">
    <property type="entry name" value="PPR/CCM1_RNA-binding"/>
</dbReference>
<dbReference type="PANTHER" id="PTHR47942">
    <property type="entry name" value="TETRATRICOPEPTIDE REPEAT (TPR)-LIKE SUPERFAMILY PROTEIN-RELATED"/>
    <property type="match status" value="1"/>
</dbReference>
<dbReference type="Gene3D" id="1.25.40.10">
    <property type="entry name" value="Tetratricopeptide repeat domain"/>
    <property type="match status" value="4"/>
</dbReference>
<feature type="compositionally biased region" description="Basic and acidic residues" evidence="2">
    <location>
        <begin position="800"/>
        <end position="813"/>
    </location>
</feature>
<accession>A0ABP0SB68</accession>
<proteinExistence type="predicted"/>
<comment type="caution">
    <text evidence="3">The sequence shown here is derived from an EMBL/GenBank/DDBJ whole genome shotgun (WGS) entry which is preliminary data.</text>
</comment>
<feature type="compositionally biased region" description="Basic and acidic residues" evidence="2">
    <location>
        <begin position="751"/>
        <end position="769"/>
    </location>
</feature>